<proteinExistence type="predicted"/>
<sequence>MWHRPRTLSLCIFEILAEHVCVHDYASGVQYLLRHSPSACVCRLYSSKNSLIIAPGVQASHVPIVSGLLRMFASCSWKDTCEPAPTDPGPV</sequence>
<dbReference type="RefSeq" id="XP_033452062.1">
    <property type="nucleotide sequence ID" value="XM_033589294.1"/>
</dbReference>
<feature type="chain" id="PRO_5025568250" description="Secreted protein" evidence="1">
    <location>
        <begin position="18"/>
        <end position="91"/>
    </location>
</feature>
<organism evidence="2 3">
    <name type="scientific">Didymella exigua CBS 183.55</name>
    <dbReference type="NCBI Taxonomy" id="1150837"/>
    <lineage>
        <taxon>Eukaryota</taxon>
        <taxon>Fungi</taxon>
        <taxon>Dikarya</taxon>
        <taxon>Ascomycota</taxon>
        <taxon>Pezizomycotina</taxon>
        <taxon>Dothideomycetes</taxon>
        <taxon>Pleosporomycetidae</taxon>
        <taxon>Pleosporales</taxon>
        <taxon>Pleosporineae</taxon>
        <taxon>Didymellaceae</taxon>
        <taxon>Didymella</taxon>
    </lineage>
</organism>
<dbReference type="AlphaFoldDB" id="A0A6A5RX70"/>
<evidence type="ECO:0000313" key="3">
    <source>
        <dbReference type="Proteomes" id="UP000800082"/>
    </source>
</evidence>
<evidence type="ECO:0000256" key="1">
    <source>
        <dbReference type="SAM" id="SignalP"/>
    </source>
</evidence>
<keyword evidence="3" id="KW-1185">Reference proteome</keyword>
<accession>A0A6A5RX70</accession>
<keyword evidence="1" id="KW-0732">Signal</keyword>
<feature type="signal peptide" evidence="1">
    <location>
        <begin position="1"/>
        <end position="17"/>
    </location>
</feature>
<dbReference type="Proteomes" id="UP000800082">
    <property type="component" value="Unassembled WGS sequence"/>
</dbReference>
<evidence type="ECO:0000313" key="2">
    <source>
        <dbReference type="EMBL" id="KAF1931814.1"/>
    </source>
</evidence>
<name>A0A6A5RX70_9PLEO</name>
<dbReference type="GeneID" id="54346941"/>
<dbReference type="EMBL" id="ML978960">
    <property type="protein sequence ID" value="KAF1931814.1"/>
    <property type="molecule type" value="Genomic_DNA"/>
</dbReference>
<protein>
    <recommendedName>
        <fullName evidence="4">Secreted protein</fullName>
    </recommendedName>
</protein>
<gene>
    <name evidence="2" type="ORF">M421DRAFT_321255</name>
</gene>
<evidence type="ECO:0008006" key="4">
    <source>
        <dbReference type="Google" id="ProtNLM"/>
    </source>
</evidence>
<reference evidence="2" key="1">
    <citation type="journal article" date="2020" name="Stud. Mycol.">
        <title>101 Dothideomycetes genomes: a test case for predicting lifestyles and emergence of pathogens.</title>
        <authorList>
            <person name="Haridas S."/>
            <person name="Albert R."/>
            <person name="Binder M."/>
            <person name="Bloem J."/>
            <person name="Labutti K."/>
            <person name="Salamov A."/>
            <person name="Andreopoulos B."/>
            <person name="Baker S."/>
            <person name="Barry K."/>
            <person name="Bills G."/>
            <person name="Bluhm B."/>
            <person name="Cannon C."/>
            <person name="Castanera R."/>
            <person name="Culley D."/>
            <person name="Daum C."/>
            <person name="Ezra D."/>
            <person name="Gonzalez J."/>
            <person name="Henrissat B."/>
            <person name="Kuo A."/>
            <person name="Liang C."/>
            <person name="Lipzen A."/>
            <person name="Lutzoni F."/>
            <person name="Magnuson J."/>
            <person name="Mondo S."/>
            <person name="Nolan M."/>
            <person name="Ohm R."/>
            <person name="Pangilinan J."/>
            <person name="Park H.-J."/>
            <person name="Ramirez L."/>
            <person name="Alfaro M."/>
            <person name="Sun H."/>
            <person name="Tritt A."/>
            <person name="Yoshinaga Y."/>
            <person name="Zwiers L.-H."/>
            <person name="Turgeon B."/>
            <person name="Goodwin S."/>
            <person name="Spatafora J."/>
            <person name="Crous P."/>
            <person name="Grigoriev I."/>
        </authorList>
    </citation>
    <scope>NUCLEOTIDE SEQUENCE</scope>
    <source>
        <strain evidence="2">CBS 183.55</strain>
    </source>
</reference>